<dbReference type="Pfam" id="PF05548">
    <property type="entry name" value="Peptidase_M11"/>
    <property type="match status" value="1"/>
</dbReference>
<keyword evidence="5" id="KW-1185">Reference proteome</keyword>
<evidence type="ECO:0000256" key="1">
    <source>
        <dbReference type="SAM" id="MobiDB-lite"/>
    </source>
</evidence>
<dbReference type="InterPro" id="IPR013783">
    <property type="entry name" value="Ig-like_fold"/>
</dbReference>
<dbReference type="Gene3D" id="1.25.40.10">
    <property type="entry name" value="Tetratricopeptide repeat domain"/>
    <property type="match status" value="1"/>
</dbReference>
<feature type="region of interest" description="Disordered" evidence="1">
    <location>
        <begin position="341"/>
        <end position="377"/>
    </location>
</feature>
<dbReference type="OrthoDB" id="5860827at2759"/>
<dbReference type="PANTHER" id="PTHR12861">
    <property type="entry name" value="TRANSLOCON-ASSOCIATED PROTEIN, BETA SUBUNIT PRECURSOR TRAP-BETA SIGNAL SEQUENCE RECEPTOR BETA SUBUNIT"/>
    <property type="match status" value="1"/>
</dbReference>
<dbReference type="InterPro" id="IPR011990">
    <property type="entry name" value="TPR-like_helical_dom_sf"/>
</dbReference>
<name>A0A2P6TQA7_CHLSO</name>
<reference evidence="4 5" key="1">
    <citation type="journal article" date="2018" name="Plant J.">
        <title>Genome sequences of Chlorella sorokiniana UTEX 1602 and Micractinium conductrix SAG 241.80: implications to maltose excretion by a green alga.</title>
        <authorList>
            <person name="Arriola M.B."/>
            <person name="Velmurugan N."/>
            <person name="Zhang Y."/>
            <person name="Plunkett M.H."/>
            <person name="Hondzo H."/>
            <person name="Barney B.M."/>
        </authorList>
    </citation>
    <scope>NUCLEOTIDE SEQUENCE [LARGE SCALE GENOMIC DNA]</scope>
    <source>
        <strain evidence="5">UTEX 1602</strain>
    </source>
</reference>
<evidence type="ECO:0000313" key="4">
    <source>
        <dbReference type="EMBL" id="PRW56213.1"/>
    </source>
</evidence>
<comment type="caution">
    <text evidence="4">The sequence shown here is derived from an EMBL/GenBank/DDBJ whole genome shotgun (WGS) entry which is preliminary data.</text>
</comment>
<dbReference type="Gene3D" id="2.60.40.10">
    <property type="entry name" value="Immunoglobulins"/>
    <property type="match status" value="1"/>
</dbReference>
<dbReference type="SUPFAM" id="SSF55486">
    <property type="entry name" value="Metalloproteases ('zincins'), catalytic domain"/>
    <property type="match status" value="1"/>
</dbReference>
<organism evidence="4 5">
    <name type="scientific">Chlorella sorokiniana</name>
    <name type="common">Freshwater green alga</name>
    <dbReference type="NCBI Taxonomy" id="3076"/>
    <lineage>
        <taxon>Eukaryota</taxon>
        <taxon>Viridiplantae</taxon>
        <taxon>Chlorophyta</taxon>
        <taxon>core chlorophytes</taxon>
        <taxon>Trebouxiophyceae</taxon>
        <taxon>Chlorellales</taxon>
        <taxon>Chlorellaceae</taxon>
        <taxon>Chlorella clade</taxon>
        <taxon>Chlorella</taxon>
    </lineage>
</organism>
<feature type="signal peptide" evidence="2">
    <location>
        <begin position="1"/>
        <end position="47"/>
    </location>
</feature>
<dbReference type="EMBL" id="LHPG02000009">
    <property type="protein sequence ID" value="PRW56213.1"/>
    <property type="molecule type" value="Genomic_DNA"/>
</dbReference>
<dbReference type="STRING" id="3076.A0A2P6TQA7"/>
<keyword evidence="2" id="KW-0732">Signal</keyword>
<gene>
    <name evidence="4" type="ORF">C2E21_5244</name>
</gene>
<accession>A0A2P6TQA7</accession>
<evidence type="ECO:0000259" key="3">
    <source>
        <dbReference type="Pfam" id="PF05548"/>
    </source>
</evidence>
<dbReference type="GO" id="GO:0005783">
    <property type="term" value="C:endoplasmic reticulum"/>
    <property type="evidence" value="ECO:0007669"/>
    <property type="project" value="TreeGrafter"/>
</dbReference>
<feature type="chain" id="PRO_5015113437" evidence="2">
    <location>
        <begin position="48"/>
        <end position="1038"/>
    </location>
</feature>
<evidence type="ECO:0000313" key="5">
    <source>
        <dbReference type="Proteomes" id="UP000239899"/>
    </source>
</evidence>
<dbReference type="SUPFAM" id="SSF48452">
    <property type="entry name" value="TPR-like"/>
    <property type="match status" value="1"/>
</dbReference>
<feature type="region of interest" description="Disordered" evidence="1">
    <location>
        <begin position="1"/>
        <end position="24"/>
    </location>
</feature>
<dbReference type="InterPro" id="IPR008752">
    <property type="entry name" value="Peptidase_M11"/>
</dbReference>
<evidence type="ECO:0000256" key="2">
    <source>
        <dbReference type="SAM" id="SignalP"/>
    </source>
</evidence>
<dbReference type="Pfam" id="PF05753">
    <property type="entry name" value="TRAP_beta"/>
    <property type="match status" value="1"/>
</dbReference>
<dbReference type="AlphaFoldDB" id="A0A2P6TQA7"/>
<dbReference type="PANTHER" id="PTHR12861:SF3">
    <property type="entry name" value="TRANSLOCON-ASSOCIATED PROTEIN SUBUNIT BETA"/>
    <property type="match status" value="1"/>
</dbReference>
<sequence length="1038" mass="112154">MLRTERRGRPANLQADRSRPQTRQLGTMKWRHLALLLLLATAAVVRAEEEAKGDKAEVDDDEEFDEERAILLVRRAVADERPLEGKQTTVTISVYNAGNTAASNIKVTDTPWPADGFAVEGELTAAFDSIPVGTSVQHSYKVTPKEAGIYQHAPVTVTYKPADEEEEQTATSAALAFRTFTVGQTLTIKALELGSRLSGGNLNSLQDWQRAGIVVAVALVAFLGYRSYTSVSESHRNRRRAKALADLAALEKDKDLLQIETLEGEALLRFVDWLDGKAATLYLLQEPGSPEPVHVDLDDPSDADKFVPGAWLRVIGTRKVPPGQQKEKHKRFKAGRVDVLVPGRGRGRGRGNGRGGSDANDNEEPPVTPPDVITPEGGATATGTVQQLPVVLALMKLLVIPIKVNAYLADRITLNSACPKSGQVYMYTDDAGKNVYSPWTLEGLATETVSRDQLRAAFFGPNTNGESVASMFRDCRRVLLGIYQQTKVAAEAALGGSKVMNYVSLPCTGSVNGIAMQWDSCDADDWVAAASVLAQQQLAAQGDSMANYPYQVFLLPNRPADCYWGAVAWASGQSVALQALGDVALAPFVYVHELGHTLGLEHAGKGDNVYGDDTSAMGGFPPGGGLSDGGTDRCHNAPQSWQLGWTDAVRLDATTLKAGASKAVDIYLPTQSAPSSGVPQVLRVVPNWLTSTAALRIWASYRTREGGDDDMGATLTGKVHIYTGSINAANDYIVTNWEATLTLGGAAWVHPPSGLQIQFASLSGKTARLRMAEEGDPTGAKQRLREELPGLAEKYGKEDPAVGLIYNQLALWSFFDGEYGEAVEAAQSAHKVWIKEMGEDSQAALFHGIRLGMALAAAGHPEEAFPLLEKGLGVAVDNYNHHIEKLEQILPMSEEGDGAAAAAAEGASEKDEAAMAARAQEQRVSIGMLEKLGKALQEAKFYRALSFLGIAGREMNEKWDDKGAGAVFFLQQEMSDSVTDMLRWVPPDHPTVQCALREHGRLVEQCEREGLRQLHDDLQIHHQRLQDVVHEAGTSKDG</sequence>
<protein>
    <submittedName>
        <fullName evidence="4">Translocon-associated subunit beta</fullName>
    </submittedName>
</protein>
<feature type="domain" description="Peptidase M11 gametolysin" evidence="3">
    <location>
        <begin position="447"/>
        <end position="731"/>
    </location>
</feature>
<proteinExistence type="predicted"/>
<dbReference type="Proteomes" id="UP000239899">
    <property type="component" value="Unassembled WGS sequence"/>
</dbReference>